<dbReference type="AlphaFoldDB" id="A0A9W8NR69"/>
<dbReference type="EMBL" id="JANVFU010000018">
    <property type="protein sequence ID" value="KAJ3739368.1"/>
    <property type="molecule type" value="Genomic_DNA"/>
</dbReference>
<comment type="caution">
    <text evidence="2">The sequence shown here is derived from an EMBL/GenBank/DDBJ whole genome shotgun (WGS) entry which is preliminary data.</text>
</comment>
<evidence type="ECO:0000313" key="3">
    <source>
        <dbReference type="Proteomes" id="UP001142393"/>
    </source>
</evidence>
<accession>A0A9W8NR69</accession>
<dbReference type="Proteomes" id="UP001142393">
    <property type="component" value="Unassembled WGS sequence"/>
</dbReference>
<evidence type="ECO:0000313" key="2">
    <source>
        <dbReference type="EMBL" id="KAJ3739368.1"/>
    </source>
</evidence>
<proteinExistence type="predicted"/>
<gene>
    <name evidence="2" type="ORF">DFH05DRAFT_1463747</name>
</gene>
<keyword evidence="1" id="KW-0732">Signal</keyword>
<protein>
    <submittedName>
        <fullName evidence="2">Uncharacterized protein</fullName>
    </submittedName>
</protein>
<organism evidence="2 3">
    <name type="scientific">Lentinula detonsa</name>
    <dbReference type="NCBI Taxonomy" id="2804962"/>
    <lineage>
        <taxon>Eukaryota</taxon>
        <taxon>Fungi</taxon>
        <taxon>Dikarya</taxon>
        <taxon>Basidiomycota</taxon>
        <taxon>Agaricomycotina</taxon>
        <taxon>Agaricomycetes</taxon>
        <taxon>Agaricomycetidae</taxon>
        <taxon>Agaricales</taxon>
        <taxon>Marasmiineae</taxon>
        <taxon>Omphalotaceae</taxon>
        <taxon>Lentinula</taxon>
    </lineage>
</organism>
<name>A0A9W8NR69_9AGAR</name>
<reference evidence="2 3" key="1">
    <citation type="journal article" date="2023" name="Proc. Natl. Acad. Sci. U.S.A.">
        <title>A global phylogenomic analysis of the shiitake genus Lentinula.</title>
        <authorList>
            <person name="Sierra-Patev S."/>
            <person name="Min B."/>
            <person name="Naranjo-Ortiz M."/>
            <person name="Looney B."/>
            <person name="Konkel Z."/>
            <person name="Slot J.C."/>
            <person name="Sakamoto Y."/>
            <person name="Steenwyk J.L."/>
            <person name="Rokas A."/>
            <person name="Carro J."/>
            <person name="Camarero S."/>
            <person name="Ferreira P."/>
            <person name="Molpeceres G."/>
            <person name="Ruiz-Duenas F.J."/>
            <person name="Serrano A."/>
            <person name="Henrissat B."/>
            <person name="Drula E."/>
            <person name="Hughes K.W."/>
            <person name="Mata J.L."/>
            <person name="Ishikawa N.K."/>
            <person name="Vargas-Isla R."/>
            <person name="Ushijima S."/>
            <person name="Smith C.A."/>
            <person name="Donoghue J."/>
            <person name="Ahrendt S."/>
            <person name="Andreopoulos W."/>
            <person name="He G."/>
            <person name="LaButti K."/>
            <person name="Lipzen A."/>
            <person name="Ng V."/>
            <person name="Riley R."/>
            <person name="Sandor L."/>
            <person name="Barry K."/>
            <person name="Martinez A.T."/>
            <person name="Xiao Y."/>
            <person name="Gibbons J.G."/>
            <person name="Terashima K."/>
            <person name="Grigoriev I.V."/>
            <person name="Hibbett D."/>
        </authorList>
    </citation>
    <scope>NUCLEOTIDE SEQUENCE [LARGE SCALE GENOMIC DNA]</scope>
    <source>
        <strain evidence="2 3">TFB7810</strain>
    </source>
</reference>
<feature type="chain" id="PRO_5040894463" evidence="1">
    <location>
        <begin position="24"/>
        <end position="390"/>
    </location>
</feature>
<evidence type="ECO:0000256" key="1">
    <source>
        <dbReference type="SAM" id="SignalP"/>
    </source>
</evidence>
<keyword evidence="3" id="KW-1185">Reference proteome</keyword>
<sequence>MLHFLSTFSSFLFFLAMVGVLKSIKIEKGISRENRSELNFLYCPFDMSERSSPDPFANTPEPQLSPMSNLRALMSQRNGVRDHTEFEQDNADPAANGGQLVVIDPALTSTSPLNVMLNRVRAIKRLRVISPDSVRDFEAFENAQSPPEHLAHILLVGLENRDFLRLLTSSMDYKVPETLKTTCKDYAWVYILSPTIMQYKGKLGPDNVLAAMRQLNVNNLPPSSETGRCDVILEIIKKGMTDARHNIKEKIASSVKNEGAAHRDIAALTRACIATSKAKPTALLFIRIAFLRWQFNQYPTYITDRFWNKVDETLVSYRTEFKTAAELQAAFEAIFHSDKVKYGQPDLVLNPSVALRDVDEWLLKVSSAAGPSGISTVAPSTASAAGATSA</sequence>
<feature type="signal peptide" evidence="1">
    <location>
        <begin position="1"/>
        <end position="23"/>
    </location>
</feature>